<protein>
    <submittedName>
        <fullName evidence="1">Uncharacterized protein</fullName>
    </submittedName>
</protein>
<comment type="caution">
    <text evidence="1">The sequence shown here is derived from an EMBL/GenBank/DDBJ whole genome shotgun (WGS) entry which is preliminary data.</text>
</comment>
<keyword evidence="2" id="KW-1185">Reference proteome</keyword>
<dbReference type="Proteomes" id="UP000318102">
    <property type="component" value="Unassembled WGS sequence"/>
</dbReference>
<dbReference type="OrthoDB" id="2943863at2"/>
<dbReference type="RefSeq" id="WP_144991411.1">
    <property type="nucleotide sequence ID" value="NZ_VNJK01000001.1"/>
</dbReference>
<reference evidence="1 2" key="1">
    <citation type="submission" date="2019-07" db="EMBL/GenBank/DDBJ databases">
        <authorList>
            <person name="Kim J."/>
        </authorList>
    </citation>
    <scope>NUCLEOTIDE SEQUENCE [LARGE SCALE GENOMIC DNA]</scope>
    <source>
        <strain evidence="1 2">N4</strain>
    </source>
</reference>
<evidence type="ECO:0000313" key="1">
    <source>
        <dbReference type="EMBL" id="TVX94304.1"/>
    </source>
</evidence>
<evidence type="ECO:0000313" key="2">
    <source>
        <dbReference type="Proteomes" id="UP000318102"/>
    </source>
</evidence>
<accession>A0A559J340</accession>
<name>A0A559J340_9BACL</name>
<organism evidence="1 2">
    <name type="scientific">Paenibacillus agilis</name>
    <dbReference type="NCBI Taxonomy" id="3020863"/>
    <lineage>
        <taxon>Bacteria</taxon>
        <taxon>Bacillati</taxon>
        <taxon>Bacillota</taxon>
        <taxon>Bacilli</taxon>
        <taxon>Bacillales</taxon>
        <taxon>Paenibacillaceae</taxon>
        <taxon>Paenibacillus</taxon>
    </lineage>
</organism>
<dbReference type="AlphaFoldDB" id="A0A559J340"/>
<gene>
    <name evidence="1" type="ORF">FPZ44_15350</name>
</gene>
<sequence length="290" mass="31994">MDNHKQGSQVEPQVKQGAQAEKRFDGNNAPNFGASFVPQNMQPNIVPMQTMPNMQSVPNMQSMMQAMSNMPPMPMPNMQATMQSIPNIQPMPNMQAVTQQAVPNQQPYPVAPQGTVVQQAAGGNAWKPNDEYGGLAVNGELKDMCKKYMHHHVQLKTNENQIYQGVITHVDDTHVHLSPTSSGGENSQYGEQMTSYPYAMSQDYSAYSTPYYCESCYRGMAAHHGFGGGGPGYHGGGHGYHGGHGGYYPRPRPPFYPYYGGYYPYYPYNYGYGYNPIILPLATLAALSLL</sequence>
<proteinExistence type="predicted"/>
<dbReference type="EMBL" id="VNJK01000001">
    <property type="protein sequence ID" value="TVX94304.1"/>
    <property type="molecule type" value="Genomic_DNA"/>
</dbReference>